<reference evidence="6" key="1">
    <citation type="journal article" date="2018" name="Curr. Microbiol.">
        <title>Cellulosimicrobium arenosum sp. nov., Isolated from Marine Sediment Sand.</title>
        <authorList>
            <person name="Oh M."/>
            <person name="Kim J.H."/>
            <person name="Yoon J.H."/>
            <person name="Schumann P."/>
            <person name="Kim W."/>
        </authorList>
    </citation>
    <scope>NUCLEOTIDE SEQUENCE</scope>
    <source>
        <strain evidence="6">KCTC 49039</strain>
    </source>
</reference>
<dbReference type="Pfam" id="PF00534">
    <property type="entry name" value="Glycos_transf_1"/>
    <property type="match status" value="1"/>
</dbReference>
<name>A0A927G945_9MICO</name>
<dbReference type="PANTHER" id="PTHR45947">
    <property type="entry name" value="SULFOQUINOVOSYL TRANSFERASE SQD2"/>
    <property type="match status" value="1"/>
</dbReference>
<dbReference type="InterPro" id="IPR050194">
    <property type="entry name" value="Glycosyltransferase_grp1"/>
</dbReference>
<dbReference type="AlphaFoldDB" id="A0A927G945"/>
<gene>
    <name evidence="6" type="ORF">IF651_07830</name>
</gene>
<keyword evidence="2" id="KW-0328">Glycosyltransferase</keyword>
<dbReference type="Pfam" id="PF13439">
    <property type="entry name" value="Glyco_transf_4"/>
    <property type="match status" value="1"/>
</dbReference>
<dbReference type="Gene3D" id="3.40.50.2000">
    <property type="entry name" value="Glycogen Phosphorylase B"/>
    <property type="match status" value="2"/>
</dbReference>
<feature type="domain" description="Glycosyl transferase family 1" evidence="4">
    <location>
        <begin position="169"/>
        <end position="327"/>
    </location>
</feature>
<evidence type="ECO:0000313" key="7">
    <source>
        <dbReference type="Proteomes" id="UP000610846"/>
    </source>
</evidence>
<keyword evidence="7" id="KW-1185">Reference proteome</keyword>
<sequence length="353" mass="36382">MRVLHAVRSDGFAGVERHVARLARAQAEQGDQVVVVGGDAAPMARTLGAAPVRLVPGATTRAVVLALLRFGPEADVVHVHMTAAEVAATVAATLLPLVGAGRRRLAPVVATRHFARPRGTGRLGPVVAAVARRRVSAQIAISTYVADAVDGPSVVVRPGFESASTTFPRSDERDPVVLVAQRLEPEKRTDAALCAFHASGLAAQGWRLDVAGDGSERGALVDLAEELDVGTSVRFLGRLDDVDALMGRASVMLAPCPVEGLGLSVLEAMANGLPVVAADAGGHVELLGGIDDVLLNPPLDAAAAGRALAVLAHAPGRRDAIAAAARSRQEDRFSPSAQAIATDRVYRAALGST</sequence>
<evidence type="ECO:0000259" key="4">
    <source>
        <dbReference type="Pfam" id="PF00534"/>
    </source>
</evidence>
<dbReference type="EMBL" id="JACYHB010000005">
    <property type="protein sequence ID" value="MBD8078965.1"/>
    <property type="molecule type" value="Genomic_DNA"/>
</dbReference>
<dbReference type="PANTHER" id="PTHR45947:SF3">
    <property type="entry name" value="SULFOQUINOVOSYL TRANSFERASE SQD2"/>
    <property type="match status" value="1"/>
</dbReference>
<evidence type="ECO:0000259" key="5">
    <source>
        <dbReference type="Pfam" id="PF13439"/>
    </source>
</evidence>
<organism evidence="6 7">
    <name type="scientific">Cellulosimicrobium arenosum</name>
    <dbReference type="NCBI Taxonomy" id="2708133"/>
    <lineage>
        <taxon>Bacteria</taxon>
        <taxon>Bacillati</taxon>
        <taxon>Actinomycetota</taxon>
        <taxon>Actinomycetes</taxon>
        <taxon>Micrococcales</taxon>
        <taxon>Promicromonosporaceae</taxon>
        <taxon>Cellulosimicrobium</taxon>
    </lineage>
</organism>
<feature type="domain" description="Glycosyltransferase subfamily 4-like N-terminal" evidence="5">
    <location>
        <begin position="14"/>
        <end position="149"/>
    </location>
</feature>
<dbReference type="GO" id="GO:0016758">
    <property type="term" value="F:hexosyltransferase activity"/>
    <property type="evidence" value="ECO:0007669"/>
    <property type="project" value="TreeGrafter"/>
</dbReference>
<dbReference type="RefSeq" id="WP_191828556.1">
    <property type="nucleotide sequence ID" value="NZ_JACYHB010000005.1"/>
</dbReference>
<evidence type="ECO:0000256" key="1">
    <source>
        <dbReference type="ARBA" id="ARBA00021292"/>
    </source>
</evidence>
<dbReference type="Proteomes" id="UP000610846">
    <property type="component" value="Unassembled WGS sequence"/>
</dbReference>
<evidence type="ECO:0000256" key="2">
    <source>
        <dbReference type="ARBA" id="ARBA00022676"/>
    </source>
</evidence>
<evidence type="ECO:0000256" key="3">
    <source>
        <dbReference type="ARBA" id="ARBA00022679"/>
    </source>
</evidence>
<accession>A0A927G945</accession>
<dbReference type="GO" id="GO:1901137">
    <property type="term" value="P:carbohydrate derivative biosynthetic process"/>
    <property type="evidence" value="ECO:0007669"/>
    <property type="project" value="UniProtKB-ARBA"/>
</dbReference>
<dbReference type="InterPro" id="IPR028098">
    <property type="entry name" value="Glyco_trans_4-like_N"/>
</dbReference>
<proteinExistence type="predicted"/>
<dbReference type="SUPFAM" id="SSF53756">
    <property type="entry name" value="UDP-Glycosyltransferase/glycogen phosphorylase"/>
    <property type="match status" value="1"/>
</dbReference>
<reference evidence="6" key="2">
    <citation type="submission" date="2020-09" db="EMBL/GenBank/DDBJ databases">
        <authorList>
            <person name="Yu Y."/>
        </authorList>
    </citation>
    <scope>NUCLEOTIDE SEQUENCE</scope>
    <source>
        <strain evidence="6">KCTC 49039</strain>
    </source>
</reference>
<dbReference type="CDD" id="cd03801">
    <property type="entry name" value="GT4_PimA-like"/>
    <property type="match status" value="1"/>
</dbReference>
<keyword evidence="3" id="KW-0808">Transferase</keyword>
<protein>
    <recommendedName>
        <fullName evidence="1">D-inositol 3-phosphate glycosyltransferase</fullName>
    </recommendedName>
</protein>
<evidence type="ECO:0000313" key="6">
    <source>
        <dbReference type="EMBL" id="MBD8078965.1"/>
    </source>
</evidence>
<dbReference type="InterPro" id="IPR001296">
    <property type="entry name" value="Glyco_trans_1"/>
</dbReference>
<comment type="caution">
    <text evidence="6">The sequence shown here is derived from an EMBL/GenBank/DDBJ whole genome shotgun (WGS) entry which is preliminary data.</text>
</comment>